<dbReference type="EMBL" id="BLXT01000311">
    <property type="protein sequence ID" value="GFN75956.1"/>
    <property type="molecule type" value="Genomic_DNA"/>
</dbReference>
<evidence type="ECO:0000256" key="1">
    <source>
        <dbReference type="ARBA" id="ARBA00022837"/>
    </source>
</evidence>
<feature type="chain" id="PRO_5043864799" evidence="2">
    <location>
        <begin position="24"/>
        <end position="199"/>
    </location>
</feature>
<keyword evidence="5" id="KW-1185">Reference proteome</keyword>
<evidence type="ECO:0000313" key="4">
    <source>
        <dbReference type="EMBL" id="GFN75956.1"/>
    </source>
</evidence>
<dbReference type="InterPro" id="IPR011992">
    <property type="entry name" value="EF-hand-dom_pair"/>
</dbReference>
<protein>
    <submittedName>
        <fullName evidence="4">Neuropeptide</fullName>
    </submittedName>
</protein>
<dbReference type="Pfam" id="PF00036">
    <property type="entry name" value="EF-hand_1"/>
    <property type="match status" value="1"/>
</dbReference>
<dbReference type="SUPFAM" id="SSF47473">
    <property type="entry name" value="EF-hand"/>
    <property type="match status" value="1"/>
</dbReference>
<comment type="caution">
    <text evidence="4">The sequence shown here is derived from an EMBL/GenBank/DDBJ whole genome shotgun (WGS) entry which is preliminary data.</text>
</comment>
<keyword evidence="1" id="KW-0106">Calcium</keyword>
<organism evidence="4 5">
    <name type="scientific">Plakobranchus ocellatus</name>
    <dbReference type="NCBI Taxonomy" id="259542"/>
    <lineage>
        <taxon>Eukaryota</taxon>
        <taxon>Metazoa</taxon>
        <taxon>Spiralia</taxon>
        <taxon>Lophotrochozoa</taxon>
        <taxon>Mollusca</taxon>
        <taxon>Gastropoda</taxon>
        <taxon>Heterobranchia</taxon>
        <taxon>Euthyneura</taxon>
        <taxon>Panpulmonata</taxon>
        <taxon>Sacoglossa</taxon>
        <taxon>Placobranchoidea</taxon>
        <taxon>Plakobranchidae</taxon>
        <taxon>Plakobranchus</taxon>
    </lineage>
</organism>
<dbReference type="Proteomes" id="UP000735302">
    <property type="component" value="Unassembled WGS sequence"/>
</dbReference>
<dbReference type="GO" id="GO:0005509">
    <property type="term" value="F:calcium ion binding"/>
    <property type="evidence" value="ECO:0007669"/>
    <property type="project" value="InterPro"/>
</dbReference>
<name>A0AAV3Y0I7_9GAST</name>
<sequence>MQLKLASVSRLFLLSALAGCSLAVFYTKDDPPSYPRIGRRAQIYPSLGRRSTGGAATPGINPRLLLLSGSPEAASAVTGSSSSGASSAASVFSPSFSELSKRGVFTKGKHGFPRVGRRNDGSAAMLDSGILERIAEMKAVENETGLDGEEGEVFDRAPASADIPVEIMFMVFDKDGDGNLSKDEFTSGLRKYRQQNPLC</sequence>
<reference evidence="4 5" key="1">
    <citation type="journal article" date="2021" name="Elife">
        <title>Chloroplast acquisition without the gene transfer in kleptoplastic sea slugs, Plakobranchus ocellatus.</title>
        <authorList>
            <person name="Maeda T."/>
            <person name="Takahashi S."/>
            <person name="Yoshida T."/>
            <person name="Shimamura S."/>
            <person name="Takaki Y."/>
            <person name="Nagai Y."/>
            <person name="Toyoda A."/>
            <person name="Suzuki Y."/>
            <person name="Arimoto A."/>
            <person name="Ishii H."/>
            <person name="Satoh N."/>
            <person name="Nishiyama T."/>
            <person name="Hasebe M."/>
            <person name="Maruyama T."/>
            <person name="Minagawa J."/>
            <person name="Obokata J."/>
            <person name="Shigenobu S."/>
        </authorList>
    </citation>
    <scope>NUCLEOTIDE SEQUENCE [LARGE SCALE GENOMIC DNA]</scope>
</reference>
<evidence type="ECO:0000313" key="5">
    <source>
        <dbReference type="Proteomes" id="UP000735302"/>
    </source>
</evidence>
<feature type="domain" description="EF-hand" evidence="3">
    <location>
        <begin position="160"/>
        <end position="195"/>
    </location>
</feature>
<accession>A0AAV3Y0I7</accession>
<keyword evidence="4" id="KW-0527">Neuropeptide</keyword>
<dbReference type="Gene3D" id="1.10.238.10">
    <property type="entry name" value="EF-hand"/>
    <property type="match status" value="1"/>
</dbReference>
<dbReference type="AlphaFoldDB" id="A0AAV3Y0I7"/>
<dbReference type="InterPro" id="IPR002048">
    <property type="entry name" value="EF_hand_dom"/>
</dbReference>
<proteinExistence type="predicted"/>
<gene>
    <name evidence="4" type="ORF">PoB_000246200</name>
</gene>
<evidence type="ECO:0000259" key="3">
    <source>
        <dbReference type="PROSITE" id="PS50222"/>
    </source>
</evidence>
<dbReference type="InterPro" id="IPR018247">
    <property type="entry name" value="EF_Hand_1_Ca_BS"/>
</dbReference>
<dbReference type="GO" id="GO:0007218">
    <property type="term" value="P:neuropeptide signaling pathway"/>
    <property type="evidence" value="ECO:0007669"/>
    <property type="project" value="UniProtKB-KW"/>
</dbReference>
<evidence type="ECO:0000256" key="2">
    <source>
        <dbReference type="SAM" id="SignalP"/>
    </source>
</evidence>
<dbReference type="PROSITE" id="PS00018">
    <property type="entry name" value="EF_HAND_1"/>
    <property type="match status" value="1"/>
</dbReference>
<feature type="signal peptide" evidence="2">
    <location>
        <begin position="1"/>
        <end position="23"/>
    </location>
</feature>
<dbReference type="PROSITE" id="PS50222">
    <property type="entry name" value="EF_HAND_2"/>
    <property type="match status" value="1"/>
</dbReference>
<keyword evidence="2" id="KW-0732">Signal</keyword>